<evidence type="ECO:0000259" key="7">
    <source>
        <dbReference type="Pfam" id="PF17917"/>
    </source>
</evidence>
<organism evidence="8 9">
    <name type="scientific">Loxostege sticticalis</name>
    <name type="common">Beet webworm moth</name>
    <dbReference type="NCBI Taxonomy" id="481309"/>
    <lineage>
        <taxon>Eukaryota</taxon>
        <taxon>Metazoa</taxon>
        <taxon>Ecdysozoa</taxon>
        <taxon>Arthropoda</taxon>
        <taxon>Hexapoda</taxon>
        <taxon>Insecta</taxon>
        <taxon>Pterygota</taxon>
        <taxon>Neoptera</taxon>
        <taxon>Endopterygota</taxon>
        <taxon>Lepidoptera</taxon>
        <taxon>Glossata</taxon>
        <taxon>Ditrysia</taxon>
        <taxon>Pyraloidea</taxon>
        <taxon>Crambidae</taxon>
        <taxon>Pyraustinae</taxon>
        <taxon>Loxostege</taxon>
    </lineage>
</organism>
<reference evidence="8 9" key="1">
    <citation type="submission" date="2024-06" db="EMBL/GenBank/DDBJ databases">
        <title>A chromosome-level genome assembly of beet webworm, Loxostege sticticalis.</title>
        <authorList>
            <person name="Zhang Y."/>
        </authorList>
    </citation>
    <scope>NUCLEOTIDE SEQUENCE [LARGE SCALE GENOMIC DNA]</scope>
    <source>
        <strain evidence="8">AQ028</strain>
        <tissue evidence="8">Male pupae</tissue>
    </source>
</reference>
<protein>
    <recommendedName>
        <fullName evidence="7">Reverse transcriptase RNase H-like domain-containing protein</fullName>
    </recommendedName>
</protein>
<evidence type="ECO:0000256" key="5">
    <source>
        <dbReference type="ARBA" id="ARBA00022801"/>
    </source>
</evidence>
<gene>
    <name evidence="8" type="ORF">ABMA28_010668</name>
</gene>
<dbReference type="Pfam" id="PF17917">
    <property type="entry name" value="RT_RNaseH"/>
    <property type="match status" value="1"/>
</dbReference>
<dbReference type="GO" id="GO:0016787">
    <property type="term" value="F:hydrolase activity"/>
    <property type="evidence" value="ECO:0007669"/>
    <property type="project" value="UniProtKB-KW"/>
</dbReference>
<sequence>MNLNFFVIVGEPRMLNRDLLERQRDLLDYRSGRPRGRRIVRYRRAHSVASPGLYTILQKSGVEFRTARYAVCLADGTSQVRDVLICDTFVKIAKRNIPTTFLVIMRAENRNLLGRDFIMRANIILEIPQGTWYFADLPEQKFCFVEDNLRSPASPPPADDAELMHVDAASRSLRTDSSGYCLGAVLMQGEGPDERPIEYASRLL</sequence>
<evidence type="ECO:0000256" key="4">
    <source>
        <dbReference type="ARBA" id="ARBA00022759"/>
    </source>
</evidence>
<accession>A0ABD0SB44</accession>
<name>A0ABD0SB44_LOXSC</name>
<dbReference type="InterPro" id="IPR021109">
    <property type="entry name" value="Peptidase_aspartic_dom_sf"/>
</dbReference>
<dbReference type="GO" id="GO:0004519">
    <property type="term" value="F:endonuclease activity"/>
    <property type="evidence" value="ECO:0007669"/>
    <property type="project" value="UniProtKB-KW"/>
</dbReference>
<dbReference type="Gene3D" id="2.40.70.10">
    <property type="entry name" value="Acid Proteases"/>
    <property type="match status" value="1"/>
</dbReference>
<proteinExistence type="predicted"/>
<keyword evidence="5" id="KW-0378">Hydrolase</keyword>
<dbReference type="Proteomes" id="UP001549921">
    <property type="component" value="Unassembled WGS sequence"/>
</dbReference>
<keyword evidence="4" id="KW-0255">Endonuclease</keyword>
<dbReference type="AlphaFoldDB" id="A0ABD0SB44"/>
<evidence type="ECO:0000256" key="3">
    <source>
        <dbReference type="ARBA" id="ARBA00022722"/>
    </source>
</evidence>
<feature type="domain" description="Reverse transcriptase RNase H-like" evidence="7">
    <location>
        <begin position="172"/>
        <end position="203"/>
    </location>
</feature>
<keyword evidence="3" id="KW-0540">Nuclease</keyword>
<evidence type="ECO:0000313" key="9">
    <source>
        <dbReference type="Proteomes" id="UP001549921"/>
    </source>
</evidence>
<dbReference type="EMBL" id="JBEDNZ010000026">
    <property type="protein sequence ID" value="KAL0810548.1"/>
    <property type="molecule type" value="Genomic_DNA"/>
</dbReference>
<evidence type="ECO:0000256" key="6">
    <source>
        <dbReference type="ARBA" id="ARBA00022918"/>
    </source>
</evidence>
<comment type="caution">
    <text evidence="8">The sequence shown here is derived from an EMBL/GenBank/DDBJ whole genome shotgun (WGS) entry which is preliminary data.</text>
</comment>
<dbReference type="InterPro" id="IPR041373">
    <property type="entry name" value="RT_RNaseH"/>
</dbReference>
<evidence type="ECO:0000256" key="1">
    <source>
        <dbReference type="ARBA" id="ARBA00022679"/>
    </source>
</evidence>
<evidence type="ECO:0000256" key="2">
    <source>
        <dbReference type="ARBA" id="ARBA00022695"/>
    </source>
</evidence>
<keyword evidence="6" id="KW-0695">RNA-directed DNA polymerase</keyword>
<dbReference type="GO" id="GO:0003964">
    <property type="term" value="F:RNA-directed DNA polymerase activity"/>
    <property type="evidence" value="ECO:0007669"/>
    <property type="project" value="UniProtKB-KW"/>
</dbReference>
<evidence type="ECO:0000313" key="8">
    <source>
        <dbReference type="EMBL" id="KAL0810548.1"/>
    </source>
</evidence>
<keyword evidence="1" id="KW-0808">Transferase</keyword>
<keyword evidence="2" id="KW-0548">Nucleotidyltransferase</keyword>